<dbReference type="RefSeq" id="WP_184214904.1">
    <property type="nucleotide sequence ID" value="NZ_JACHIP010000002.1"/>
</dbReference>
<dbReference type="InterPro" id="IPR028051">
    <property type="entry name" value="CheX-like_dom"/>
</dbReference>
<gene>
    <name evidence="3" type="ORF">HDF16_001438</name>
</gene>
<evidence type="ECO:0000313" key="4">
    <source>
        <dbReference type="Proteomes" id="UP000540989"/>
    </source>
</evidence>
<evidence type="ECO:0000313" key="3">
    <source>
        <dbReference type="EMBL" id="MBB5056753.1"/>
    </source>
</evidence>
<dbReference type="EMBL" id="JACHIP010000002">
    <property type="protein sequence ID" value="MBB5056753.1"/>
    <property type="molecule type" value="Genomic_DNA"/>
</dbReference>
<comment type="caution">
    <text evidence="3">The sequence shown here is derived from an EMBL/GenBank/DDBJ whole genome shotgun (WGS) entry which is preliminary data.</text>
</comment>
<organism evidence="3 4">
    <name type="scientific">Granulicella aggregans</name>
    <dbReference type="NCBI Taxonomy" id="474949"/>
    <lineage>
        <taxon>Bacteria</taxon>
        <taxon>Pseudomonadati</taxon>
        <taxon>Acidobacteriota</taxon>
        <taxon>Terriglobia</taxon>
        <taxon>Terriglobales</taxon>
        <taxon>Acidobacteriaceae</taxon>
        <taxon>Granulicella</taxon>
    </lineage>
</organism>
<keyword evidence="4" id="KW-1185">Reference proteome</keyword>
<sequence length="164" mass="17816">MLAELLTPENIDVQISVAQQAFTVLADIEVFPVPPAPELVILDPNEIADIRATICYMGESEGSIRIECSPSIAFAFTERMTGAELPQAFNEDVRDAIGELINTIGGNLKGLLPAGTRINTPLVFPQPADKLHHHQPEPQLSCLNFNSQFGPFRIVLLDTLPDAA</sequence>
<dbReference type="Gene3D" id="3.40.1550.10">
    <property type="entry name" value="CheC-like"/>
    <property type="match status" value="1"/>
</dbReference>
<protein>
    <submittedName>
        <fullName evidence="3">CheY-specific phosphatase CheX</fullName>
    </submittedName>
</protein>
<reference evidence="3 4" key="1">
    <citation type="submission" date="2020-08" db="EMBL/GenBank/DDBJ databases">
        <title>Genomic Encyclopedia of Type Strains, Phase IV (KMG-V): Genome sequencing to study the core and pangenomes of soil and plant-associated prokaryotes.</title>
        <authorList>
            <person name="Whitman W."/>
        </authorList>
    </citation>
    <scope>NUCLEOTIDE SEQUENCE [LARGE SCALE GENOMIC DNA]</scope>
    <source>
        <strain evidence="3 4">M8UP14</strain>
    </source>
</reference>
<accession>A0A7W7ZBF8</accession>
<dbReference type="GO" id="GO:0006935">
    <property type="term" value="P:chemotaxis"/>
    <property type="evidence" value="ECO:0007669"/>
    <property type="project" value="UniProtKB-KW"/>
</dbReference>
<evidence type="ECO:0000256" key="1">
    <source>
        <dbReference type="ARBA" id="ARBA00022500"/>
    </source>
</evidence>
<feature type="domain" description="Chemotaxis phosphatase CheX-like" evidence="2">
    <location>
        <begin position="52"/>
        <end position="125"/>
    </location>
</feature>
<keyword evidence="1" id="KW-0145">Chemotaxis</keyword>
<name>A0A7W7ZBF8_9BACT</name>
<dbReference type="AlphaFoldDB" id="A0A7W7ZBF8"/>
<dbReference type="SUPFAM" id="SSF103039">
    <property type="entry name" value="CheC-like"/>
    <property type="match status" value="1"/>
</dbReference>
<proteinExistence type="predicted"/>
<evidence type="ECO:0000259" key="2">
    <source>
        <dbReference type="Pfam" id="PF13690"/>
    </source>
</evidence>
<dbReference type="Proteomes" id="UP000540989">
    <property type="component" value="Unassembled WGS sequence"/>
</dbReference>
<dbReference type="InterPro" id="IPR028976">
    <property type="entry name" value="CheC-like_sf"/>
</dbReference>
<dbReference type="Pfam" id="PF13690">
    <property type="entry name" value="CheX"/>
    <property type="match status" value="1"/>
</dbReference>